<dbReference type="RefSeq" id="WP_163457501.1">
    <property type="nucleotide sequence ID" value="NZ_JAAGOH010000011.1"/>
</dbReference>
<dbReference type="InterPro" id="IPR038765">
    <property type="entry name" value="Papain-like_cys_pep_sf"/>
</dbReference>
<accession>A0A7C9TKC3</accession>
<reference evidence="3 4" key="1">
    <citation type="submission" date="2020-02" db="EMBL/GenBank/DDBJ databases">
        <title>Ideonella bacterium strain TBM-1.</title>
        <authorList>
            <person name="Chen W.-M."/>
        </authorList>
    </citation>
    <scope>NUCLEOTIDE SEQUENCE [LARGE SCALE GENOMIC DNA]</scope>
    <source>
        <strain evidence="3 4">TBM-1</strain>
    </source>
</reference>
<gene>
    <name evidence="3" type="ORF">G3A44_10645</name>
</gene>
<name>A0A7C9TKC3_9BURK</name>
<dbReference type="SUPFAM" id="SSF54001">
    <property type="entry name" value="Cysteine proteinases"/>
    <property type="match status" value="1"/>
</dbReference>
<dbReference type="Gene3D" id="3.10.620.30">
    <property type="match status" value="1"/>
</dbReference>
<sequence length="1199" mass="133034">MSIHVALKHVTHYRYDRPVTLSPQVVRLRPAPHCRTPILSYSMRVEPQQHFINWQQDPFANYLARLVFPEKTTEFKVTIDLVAEMAVYNPFDFFLEPSAEKIPFAYSEASAAELAPYLVTEAPTPEFAKFLASIDRTPTPTINFLVDINQRLQREISYLIRLEPGVQTPEETLTKKSGSCRDSGWLLVNTLRHLGLAARFASGYLIQLKSDVKALDGPSGTEVDFTDLHAWCEVFLPGAGWIGLDPTSGLLAGEGHIPLACTPQPSSAAPIAGAVDKCEVTFGHEMAITRIWESPRVTKPYTEAQWDQVLALGEQVDVALQAGDVRLTMGGEPTFVSVDDRDGAEWNTDALGPTKRLFATDLTHRLRDEYGQGGFLHFGQGKWYPGEQLPRWALSIYWRADGQPCWHDPSLFADERDAHQYTSADARRFLETLSGKLGLPSKFIQTGYEDTWYYLWRERRLPVNVDPFDTKLDDELERTRLRRIFDQGLEHEVGYVLPIEREHGPGMASGRWSTGPWFFRDERMYLIPGDSPMGYRLPLDSLPWVAKQDYPYLHEHDPFAPRDALPGAARLKAQYAGQPEQGGYAGHLPGGGFAEGGVVGVQAADLDAGPAGLQALDAGGWPLDSLQGGAGADGLGGGHAPGAAGRGAALRGSPAGVAGTAVDPLAPPQRGESAHWITRTALCVEVRDPRRANGPKAEAVGSPTGVLYVFMPPLQRLEDYLELVAAVEATAAETGLKVMLEGYPPPRDPRLKLLQVTPDPGVIEVNIHPAHNWKELVQHTEFLYDAAWQSRLSTEKFMLDGRHTGTGGGNHFVLGGATPADSPFLRRPDLLASLLTYWHNHPSLSYLFSGLFIGPTSQAPRVDEARNDQLRELEIALGEIERNKAVYGNDMPPWLVDRTLRNVLVDVTGNTHRSEFCIDKLYSPDSSTGRLGLLELRAFEMPPHARMSIVQQLLLRALIARFWATPYKAPLVRWGTELHDRFLLPTFVQMDLDDVMAEMRQAGYAFDAGWFAPHFEFRFPKIGEYASRGVHLVLRNALEPWHVMGEEGAAGGTVRYVDSSLERLEIRVSGLVDPRHRITVNGITVPLQPTGRAGEYVAGVRYRAWQPSSALHPTIGVHAPLTIDLVDTWMKRSLGGCQYHVAHPGGRNYATFPINSYEAESRRLARFFPMGHSIGTVDAGEPQRSLEFPFTLDLRRAGR</sequence>
<evidence type="ECO:0000259" key="2">
    <source>
        <dbReference type="SMART" id="SM00460"/>
    </source>
</evidence>
<dbReference type="InterPro" id="IPR002931">
    <property type="entry name" value="Transglutaminase-like"/>
</dbReference>
<proteinExistence type="predicted"/>
<dbReference type="PANTHER" id="PTHR33490:SF1">
    <property type="entry name" value="SLL1233 PROTEIN"/>
    <property type="match status" value="1"/>
</dbReference>
<dbReference type="Pfam" id="PF09899">
    <property type="entry name" value="DUF2126"/>
    <property type="match status" value="1"/>
</dbReference>
<feature type="compositionally biased region" description="Low complexity" evidence="1">
    <location>
        <begin position="641"/>
        <end position="655"/>
    </location>
</feature>
<organism evidence="3 4">
    <name type="scientific">Ideonella livida</name>
    <dbReference type="NCBI Taxonomy" id="2707176"/>
    <lineage>
        <taxon>Bacteria</taxon>
        <taxon>Pseudomonadati</taxon>
        <taxon>Pseudomonadota</taxon>
        <taxon>Betaproteobacteria</taxon>
        <taxon>Burkholderiales</taxon>
        <taxon>Sphaerotilaceae</taxon>
        <taxon>Ideonella</taxon>
    </lineage>
</organism>
<protein>
    <submittedName>
        <fullName evidence="3">Transglutaminase family protein</fullName>
    </submittedName>
</protein>
<dbReference type="PANTHER" id="PTHR33490">
    <property type="entry name" value="BLR5614 PROTEIN-RELATED"/>
    <property type="match status" value="1"/>
</dbReference>
<evidence type="ECO:0000256" key="1">
    <source>
        <dbReference type="SAM" id="MobiDB-lite"/>
    </source>
</evidence>
<evidence type="ECO:0000313" key="4">
    <source>
        <dbReference type="Proteomes" id="UP000484255"/>
    </source>
</evidence>
<feature type="region of interest" description="Disordered" evidence="1">
    <location>
        <begin position="632"/>
        <end position="655"/>
    </location>
</feature>
<dbReference type="InterPro" id="IPR013589">
    <property type="entry name" value="Bac_transglu_N"/>
</dbReference>
<dbReference type="InterPro" id="IPR018667">
    <property type="entry name" value="DUF2126"/>
</dbReference>
<dbReference type="Pfam" id="PF08379">
    <property type="entry name" value="Bact_transglu_N"/>
    <property type="match status" value="1"/>
</dbReference>
<dbReference type="Proteomes" id="UP000484255">
    <property type="component" value="Unassembled WGS sequence"/>
</dbReference>
<comment type="caution">
    <text evidence="3">The sequence shown here is derived from an EMBL/GenBank/DDBJ whole genome shotgun (WGS) entry which is preliminary data.</text>
</comment>
<keyword evidence="4" id="KW-1185">Reference proteome</keyword>
<dbReference type="SMART" id="SM00460">
    <property type="entry name" value="TGc"/>
    <property type="match status" value="1"/>
</dbReference>
<dbReference type="Pfam" id="PF01841">
    <property type="entry name" value="Transglut_core"/>
    <property type="match status" value="1"/>
</dbReference>
<dbReference type="AlphaFoldDB" id="A0A7C9TKC3"/>
<evidence type="ECO:0000313" key="3">
    <source>
        <dbReference type="EMBL" id="NDY91644.1"/>
    </source>
</evidence>
<dbReference type="EMBL" id="JAAGOH010000011">
    <property type="protein sequence ID" value="NDY91644.1"/>
    <property type="molecule type" value="Genomic_DNA"/>
</dbReference>
<feature type="domain" description="Transglutaminase-like" evidence="2">
    <location>
        <begin position="172"/>
        <end position="248"/>
    </location>
</feature>